<evidence type="ECO:0000256" key="3">
    <source>
        <dbReference type="ARBA" id="ARBA00022692"/>
    </source>
</evidence>
<evidence type="ECO:0000256" key="4">
    <source>
        <dbReference type="ARBA" id="ARBA00022989"/>
    </source>
</evidence>
<comment type="caution">
    <text evidence="7">The sequence shown here is derived from an EMBL/GenBank/DDBJ whole genome shotgun (WGS) entry which is preliminary data.</text>
</comment>
<proteinExistence type="inferred from homology"/>
<organism evidence="7 8">
    <name type="scientific">Triparma laevis f. longispina</name>
    <dbReference type="NCBI Taxonomy" id="1714387"/>
    <lineage>
        <taxon>Eukaryota</taxon>
        <taxon>Sar</taxon>
        <taxon>Stramenopiles</taxon>
        <taxon>Ochrophyta</taxon>
        <taxon>Bolidophyceae</taxon>
        <taxon>Parmales</taxon>
        <taxon>Triparmaceae</taxon>
        <taxon>Triparma</taxon>
    </lineage>
</organism>
<evidence type="ECO:0000313" key="8">
    <source>
        <dbReference type="Proteomes" id="UP001165122"/>
    </source>
</evidence>
<feature type="transmembrane region" description="Helical" evidence="6">
    <location>
        <begin position="402"/>
        <end position="421"/>
    </location>
</feature>
<gene>
    <name evidence="7" type="ORF">TrLO_g14098</name>
</gene>
<dbReference type="Proteomes" id="UP001165122">
    <property type="component" value="Unassembled WGS sequence"/>
</dbReference>
<dbReference type="EMBL" id="BRXW01000664">
    <property type="protein sequence ID" value="GMH72942.1"/>
    <property type="molecule type" value="Genomic_DNA"/>
</dbReference>
<dbReference type="GO" id="GO:0005886">
    <property type="term" value="C:plasma membrane"/>
    <property type="evidence" value="ECO:0007669"/>
    <property type="project" value="UniProtKB-ARBA"/>
</dbReference>
<feature type="transmembrane region" description="Helical" evidence="6">
    <location>
        <begin position="270"/>
        <end position="294"/>
    </location>
</feature>
<reference evidence="8" key="1">
    <citation type="journal article" date="2023" name="Commun. Biol.">
        <title>Genome analysis of Parmales, the sister group of diatoms, reveals the evolutionary specialization of diatoms from phago-mixotrophs to photoautotrophs.</title>
        <authorList>
            <person name="Ban H."/>
            <person name="Sato S."/>
            <person name="Yoshikawa S."/>
            <person name="Yamada K."/>
            <person name="Nakamura Y."/>
            <person name="Ichinomiya M."/>
            <person name="Sato N."/>
            <person name="Blanc-Mathieu R."/>
            <person name="Endo H."/>
            <person name="Kuwata A."/>
            <person name="Ogata H."/>
        </authorList>
    </citation>
    <scope>NUCLEOTIDE SEQUENCE [LARGE SCALE GENOMIC DNA]</scope>
    <source>
        <strain evidence="8">NIES 3700</strain>
    </source>
</reference>
<evidence type="ECO:0000256" key="2">
    <source>
        <dbReference type="ARBA" id="ARBA00008789"/>
    </source>
</evidence>
<dbReference type="OrthoDB" id="10437497at2759"/>
<protein>
    <submittedName>
        <fullName evidence="7">Uncharacterized protein</fullName>
    </submittedName>
</protein>
<comment type="subcellular location">
    <subcellularLocation>
        <location evidence="1">Membrane</location>
        <topology evidence="1">Multi-pass membrane protein</topology>
    </subcellularLocation>
</comment>
<evidence type="ECO:0000256" key="5">
    <source>
        <dbReference type="ARBA" id="ARBA00023136"/>
    </source>
</evidence>
<evidence type="ECO:0000256" key="6">
    <source>
        <dbReference type="SAM" id="Phobius"/>
    </source>
</evidence>
<feature type="transmembrane region" description="Helical" evidence="6">
    <location>
        <begin position="369"/>
        <end position="390"/>
    </location>
</feature>
<feature type="transmembrane region" description="Helical" evidence="6">
    <location>
        <begin position="338"/>
        <end position="363"/>
    </location>
</feature>
<dbReference type="AlphaFoldDB" id="A0A9W7AIL5"/>
<name>A0A9W7AIL5_9STRA</name>
<evidence type="ECO:0000313" key="7">
    <source>
        <dbReference type="EMBL" id="GMH72942.1"/>
    </source>
</evidence>
<keyword evidence="4 6" id="KW-1133">Transmembrane helix</keyword>
<accession>A0A9W7AIL5</accession>
<keyword evidence="5 6" id="KW-0472">Membrane</keyword>
<dbReference type="Pfam" id="PF09815">
    <property type="entry name" value="XK-related"/>
    <property type="match status" value="1"/>
</dbReference>
<keyword evidence="3 6" id="KW-0812">Transmembrane</keyword>
<feature type="transmembrane region" description="Helical" evidence="6">
    <location>
        <begin position="116"/>
        <end position="139"/>
    </location>
</feature>
<sequence length="575" mass="65037">MNIALLKILGWSRADSEHVEELVEQFDSVVANSLDIVEAVSFWFERSVPTNGMSEKEKERFKQFLIGVAKRNRTAKKMARFGVGLKIAFTLFLGYTDVITDFLVAKSYYEVGELNTAYLTAGFAVVAILGQALFTFFQYSRKFWRERLGRLTLALLGLSPLIEGAHVWTGKEDPALLLSSTTMYASMKAIEIGLESIPESIIQLGGLLKGNKEGVKGIQIIGVIISIVAGAFIMTDGNFGFILSKYLKCPGDPYYGWISKSPRSKRLQMLGMFIFNAFYFVQFVSTQSLFALSFNSRSPLFLLLGFEFAVVCFYMGYIKKELFGFAVISDPNPLSNTLLPLIGWAFYYMLVNAVPMLIAAAPLELGPEVFAGIVLWRLSVNGGVCFLALMRLDDGHYLNMGMIGYFVSLIIVVIGLILFFVNCDENFDRSLFWKAKSGKQHARDCWKDVRIWEKRLKSKDSEIWCWVEGVHPVYLPIDLVTPWVCETLVGKYEDKTVPRLEWMNAKNESAFIKRIVKIYMWYGSDEKLIDSALVKLFGRSGADLENGIDKKLTFISSKKSKRNFSWRLGKIKPDE</sequence>
<feature type="transmembrane region" description="Helical" evidence="6">
    <location>
        <begin position="217"/>
        <end position="235"/>
    </location>
</feature>
<keyword evidence="8" id="KW-1185">Reference proteome</keyword>
<feature type="transmembrane region" description="Helical" evidence="6">
    <location>
        <begin position="300"/>
        <end position="317"/>
    </location>
</feature>
<dbReference type="InterPro" id="IPR018629">
    <property type="entry name" value="XK-rel"/>
</dbReference>
<evidence type="ECO:0000256" key="1">
    <source>
        <dbReference type="ARBA" id="ARBA00004141"/>
    </source>
</evidence>
<feature type="transmembrane region" description="Helical" evidence="6">
    <location>
        <begin position="78"/>
        <end position="96"/>
    </location>
</feature>
<comment type="similarity">
    <text evidence="2">Belongs to the XK family.</text>
</comment>